<reference evidence="2 3" key="1">
    <citation type="submission" date="2023-08" db="EMBL/GenBank/DDBJ databases">
        <title>Genome sequence of Thermaerobacter compostii strain Ins1, a spore-forming filamentous bacterium isolated from a deep geothermal reservoir.</title>
        <authorList>
            <person name="Bregnard D."/>
            <person name="Gonzalez D."/>
            <person name="Junier P."/>
        </authorList>
    </citation>
    <scope>NUCLEOTIDE SEQUENCE [LARGE SCALE GENOMIC DNA]</scope>
    <source>
        <strain evidence="2 3">Ins1</strain>
    </source>
</reference>
<proteinExistence type="predicted"/>
<name>A0ABZ0QQM1_9FIRM</name>
<dbReference type="RefSeq" id="WP_318751191.1">
    <property type="nucleotide sequence ID" value="NZ_CP132508.1"/>
</dbReference>
<dbReference type="SMART" id="SM00748">
    <property type="entry name" value="HEPN"/>
    <property type="match status" value="1"/>
</dbReference>
<dbReference type="Gene3D" id="1.20.120.330">
    <property type="entry name" value="Nucleotidyltransferases domain 2"/>
    <property type="match status" value="1"/>
</dbReference>
<feature type="domain" description="HEPN" evidence="1">
    <location>
        <begin position="8"/>
        <end position="119"/>
    </location>
</feature>
<protein>
    <submittedName>
        <fullName evidence="2">HEPN domain-containing protein</fullName>
    </submittedName>
</protein>
<organism evidence="2 3">
    <name type="scientific">Thermaerobacter composti</name>
    <dbReference type="NCBI Taxonomy" id="554949"/>
    <lineage>
        <taxon>Bacteria</taxon>
        <taxon>Bacillati</taxon>
        <taxon>Bacillota</taxon>
        <taxon>Clostridia</taxon>
        <taxon>Eubacteriales</taxon>
        <taxon>Clostridiales Family XVII. Incertae Sedis</taxon>
        <taxon>Thermaerobacter</taxon>
    </lineage>
</organism>
<dbReference type="Proteomes" id="UP001304683">
    <property type="component" value="Chromosome"/>
</dbReference>
<dbReference type="Pfam" id="PF05168">
    <property type="entry name" value="HEPN"/>
    <property type="match status" value="1"/>
</dbReference>
<gene>
    <name evidence="2" type="ORF">Q5761_03265</name>
</gene>
<evidence type="ECO:0000313" key="3">
    <source>
        <dbReference type="Proteomes" id="UP001304683"/>
    </source>
</evidence>
<sequence length="142" mass="15540">MNRARDWLAQARLNLRHANHSRDAGDHAWACFAAHQAAEAALKALHLARGQVAWGHSIRLLLDALPDDVKPDDAFIERVAVLDRLYIPTRSPDAHPAGPAGQHYTAKDAEEAIRLASEVVDYCASQGLEDRPPTATWTCSSS</sequence>
<dbReference type="EMBL" id="CP132508">
    <property type="protein sequence ID" value="WPD19701.1"/>
    <property type="molecule type" value="Genomic_DNA"/>
</dbReference>
<evidence type="ECO:0000259" key="1">
    <source>
        <dbReference type="PROSITE" id="PS50910"/>
    </source>
</evidence>
<dbReference type="SUPFAM" id="SSF81593">
    <property type="entry name" value="Nucleotidyltransferase substrate binding subunit/domain"/>
    <property type="match status" value="1"/>
</dbReference>
<dbReference type="PROSITE" id="PS50910">
    <property type="entry name" value="HEPN"/>
    <property type="match status" value="1"/>
</dbReference>
<accession>A0ABZ0QQM1</accession>
<keyword evidence="3" id="KW-1185">Reference proteome</keyword>
<dbReference type="InterPro" id="IPR007842">
    <property type="entry name" value="HEPN_dom"/>
</dbReference>
<evidence type="ECO:0000313" key="2">
    <source>
        <dbReference type="EMBL" id="WPD19701.1"/>
    </source>
</evidence>